<dbReference type="GO" id="GO:0004791">
    <property type="term" value="F:thioredoxin-disulfide reductase (NADPH) activity"/>
    <property type="evidence" value="ECO:0007669"/>
    <property type="project" value="TreeGrafter"/>
</dbReference>
<feature type="chain" id="PRO_5042226386" description="Selenoprotein T" evidence="4">
    <location>
        <begin position="32"/>
        <end position="180"/>
    </location>
</feature>
<keyword evidence="3" id="KW-0472">Membrane</keyword>
<dbReference type="InterPro" id="IPR011893">
    <property type="entry name" value="Selenoprotein_Rdx-typ"/>
</dbReference>
<feature type="signal peptide" evidence="4">
    <location>
        <begin position="1"/>
        <end position="31"/>
    </location>
</feature>
<dbReference type="InterPro" id="IPR036249">
    <property type="entry name" value="Thioredoxin-like_sf"/>
</dbReference>
<dbReference type="PANTHER" id="PTHR13544:SF0">
    <property type="entry name" value="THIOREDOXIN REDUCTASE-LIKE SELENOPROTEIN T"/>
    <property type="match status" value="1"/>
</dbReference>
<dbReference type="Gene3D" id="3.40.30.10">
    <property type="entry name" value="Glutaredoxin"/>
    <property type="match status" value="1"/>
</dbReference>
<dbReference type="InterPro" id="IPR019389">
    <property type="entry name" value="Selenoprotein_T"/>
</dbReference>
<organism evidence="5 6">
    <name type="scientific">Cylindrotheca closterium</name>
    <dbReference type="NCBI Taxonomy" id="2856"/>
    <lineage>
        <taxon>Eukaryota</taxon>
        <taxon>Sar</taxon>
        <taxon>Stramenopiles</taxon>
        <taxon>Ochrophyta</taxon>
        <taxon>Bacillariophyta</taxon>
        <taxon>Bacillariophyceae</taxon>
        <taxon>Bacillariophycidae</taxon>
        <taxon>Bacillariales</taxon>
        <taxon>Bacillariaceae</taxon>
        <taxon>Cylindrotheca</taxon>
    </lineage>
</organism>
<gene>
    <name evidence="5" type="ORF">CYCCA115_LOCUS7851</name>
</gene>
<keyword evidence="3" id="KW-1133">Transmembrane helix</keyword>
<keyword evidence="6" id="KW-1185">Reference proteome</keyword>
<reference evidence="5" key="1">
    <citation type="submission" date="2023-08" db="EMBL/GenBank/DDBJ databases">
        <authorList>
            <person name="Audoor S."/>
            <person name="Bilcke G."/>
        </authorList>
    </citation>
    <scope>NUCLEOTIDE SEQUENCE</scope>
</reference>
<evidence type="ECO:0008006" key="7">
    <source>
        <dbReference type="Google" id="ProtNLM"/>
    </source>
</evidence>
<evidence type="ECO:0000313" key="5">
    <source>
        <dbReference type="EMBL" id="CAJ1942246.1"/>
    </source>
</evidence>
<dbReference type="NCBIfam" id="TIGR02174">
    <property type="entry name" value="CXXU_selWTH"/>
    <property type="match status" value="1"/>
</dbReference>
<evidence type="ECO:0000313" key="6">
    <source>
        <dbReference type="Proteomes" id="UP001295423"/>
    </source>
</evidence>
<dbReference type="SUPFAM" id="SSF52833">
    <property type="entry name" value="Thioredoxin-like"/>
    <property type="match status" value="1"/>
</dbReference>
<dbReference type="EMBL" id="CAKOGP040001112">
    <property type="protein sequence ID" value="CAJ1942246.1"/>
    <property type="molecule type" value="Genomic_DNA"/>
</dbReference>
<dbReference type="AlphaFoldDB" id="A0AAD2CRJ1"/>
<evidence type="ECO:0000256" key="1">
    <source>
        <dbReference type="ARBA" id="ARBA00022729"/>
    </source>
</evidence>
<dbReference type="GO" id="GO:0005789">
    <property type="term" value="C:endoplasmic reticulum membrane"/>
    <property type="evidence" value="ECO:0007669"/>
    <property type="project" value="TreeGrafter"/>
</dbReference>
<evidence type="ECO:0000256" key="2">
    <source>
        <dbReference type="ARBA" id="ARBA00023284"/>
    </source>
</evidence>
<accession>A0AAD2CRJ1</accession>
<evidence type="ECO:0000256" key="3">
    <source>
        <dbReference type="SAM" id="Phobius"/>
    </source>
</evidence>
<evidence type="ECO:0000256" key="4">
    <source>
        <dbReference type="SAM" id="SignalP"/>
    </source>
</evidence>
<keyword evidence="3" id="KW-0812">Transmembrane</keyword>
<feature type="transmembrane region" description="Helical" evidence="3">
    <location>
        <begin position="76"/>
        <end position="95"/>
    </location>
</feature>
<dbReference type="PANTHER" id="PTHR13544">
    <property type="entry name" value="SELENOPROTEIN T"/>
    <property type="match status" value="1"/>
</dbReference>
<name>A0AAD2CRJ1_9STRA</name>
<dbReference type="Pfam" id="PF10262">
    <property type="entry name" value="Rdx"/>
    <property type="match status" value="1"/>
</dbReference>
<protein>
    <recommendedName>
        <fullName evidence="7">Selenoprotein T</fullName>
    </recommendedName>
</protein>
<dbReference type="GO" id="GO:0045454">
    <property type="term" value="P:cell redox homeostasis"/>
    <property type="evidence" value="ECO:0007669"/>
    <property type="project" value="TreeGrafter"/>
</dbReference>
<sequence length="180" mass="20055">MLFLQKMRVRKASTLFLLCLIMLGMISLSLANEAVETEQKEEMASKVVRQWLYANFPELRGKVTGDNYPPPPTAELLLKILNVIQMCGLLFVFLGDKLFGVVGMSYVPSWYATVQKNGMQIAIFVYLLLPNVLSKYMISGAFEIILDGETIFSKLETGRLPQMGDLVAPLVNAGLTQVSQ</sequence>
<keyword evidence="1 4" id="KW-0732">Signal</keyword>
<proteinExistence type="predicted"/>
<keyword evidence="2" id="KW-0676">Redox-active center</keyword>
<comment type="caution">
    <text evidence="5">The sequence shown here is derived from an EMBL/GenBank/DDBJ whole genome shotgun (WGS) entry which is preliminary data.</text>
</comment>
<dbReference type="Proteomes" id="UP001295423">
    <property type="component" value="Unassembled WGS sequence"/>
</dbReference>